<protein>
    <submittedName>
        <fullName evidence="1">Uncharacterized protein</fullName>
    </submittedName>
</protein>
<keyword evidence="2" id="KW-1185">Reference proteome</keyword>
<organism evidence="1 2">
    <name type="scientific">Intoshia linei</name>
    <dbReference type="NCBI Taxonomy" id="1819745"/>
    <lineage>
        <taxon>Eukaryota</taxon>
        <taxon>Metazoa</taxon>
        <taxon>Spiralia</taxon>
        <taxon>Lophotrochozoa</taxon>
        <taxon>Mesozoa</taxon>
        <taxon>Orthonectida</taxon>
        <taxon>Rhopaluridae</taxon>
        <taxon>Intoshia</taxon>
    </lineage>
</organism>
<name>A0A177B1S5_9BILA</name>
<evidence type="ECO:0000313" key="2">
    <source>
        <dbReference type="Proteomes" id="UP000078046"/>
    </source>
</evidence>
<comment type="caution">
    <text evidence="1">The sequence shown here is derived from an EMBL/GenBank/DDBJ whole genome shotgun (WGS) entry which is preliminary data.</text>
</comment>
<proteinExistence type="predicted"/>
<gene>
    <name evidence="1" type="ORF">A3Q56_04897</name>
</gene>
<reference evidence="1 2" key="1">
    <citation type="submission" date="2016-04" db="EMBL/GenBank/DDBJ databases">
        <title>The genome of Intoshia linei affirms orthonectids as highly simplified spiralians.</title>
        <authorList>
            <person name="Mikhailov K.V."/>
            <person name="Slusarev G.S."/>
            <person name="Nikitin M.A."/>
            <person name="Logacheva M.D."/>
            <person name="Penin A."/>
            <person name="Aleoshin V."/>
            <person name="Panchin Y.V."/>
        </authorList>
    </citation>
    <scope>NUCLEOTIDE SEQUENCE [LARGE SCALE GENOMIC DNA]</scope>
    <source>
        <strain evidence="1">Intl2013</strain>
        <tissue evidence="1">Whole animal</tissue>
    </source>
</reference>
<dbReference type="EMBL" id="LWCA01000675">
    <property type="protein sequence ID" value="OAF67384.1"/>
    <property type="molecule type" value="Genomic_DNA"/>
</dbReference>
<sequence>MIGCYLDEYLNPDDVEFMNTSLNGSSEEKTVLNICLRFRSTLTRRLNSNRQTNGYRIMQLMLKARKSYNGNAVEIIGYVGVVLSVEPSIYLIDYAIKLYEYIIRVDETYSTTSKHYYCLSLDDKYPFNLDKKLHIFNKY</sequence>
<dbReference type="Proteomes" id="UP000078046">
    <property type="component" value="Unassembled WGS sequence"/>
</dbReference>
<evidence type="ECO:0000313" key="1">
    <source>
        <dbReference type="EMBL" id="OAF67384.1"/>
    </source>
</evidence>
<dbReference type="AlphaFoldDB" id="A0A177B1S5"/>
<accession>A0A177B1S5</accession>